<dbReference type="RefSeq" id="WP_378049254.1">
    <property type="nucleotide sequence ID" value="NZ_JBHMDN010000020.1"/>
</dbReference>
<dbReference type="SUPFAM" id="SSF49785">
    <property type="entry name" value="Galactose-binding domain-like"/>
    <property type="match status" value="2"/>
</dbReference>
<evidence type="ECO:0000259" key="4">
    <source>
        <dbReference type="PROSITE" id="PS51175"/>
    </source>
</evidence>
<keyword evidence="2" id="KW-0456">Lyase</keyword>
<evidence type="ECO:0000256" key="1">
    <source>
        <dbReference type="ARBA" id="ARBA00022729"/>
    </source>
</evidence>
<dbReference type="Proteomes" id="UP001596378">
    <property type="component" value="Unassembled WGS sequence"/>
</dbReference>
<sequence>MRKGIRHGIGLGVALALSLLLAATAGAYSHPGSSVTANELTTIQSKVNAELSPWKEAYEAMLEDADDGLSVASHAIAIWNIPGYYADSAGHDAAKLRMEIDASAAYATALAYRFTGNHVYADKAKELINGWAYTNTSVTGTDGALVSAYLGVGLIHAADLIKDYAGWSATDQTQFTNWIASVWLPKWDGINGRNNWWDWSLYAQLSYYHFTDNATAFAAEVANLKDHIDTSIDANGFLPEEATRGSNSLWYHYFALSPMTAAAEVVRNATGEDLFNWVSPSGKSIKLALDTLFYYVNGHVSQWPYGSNQGYPGSLNSHQYPLNLYEAMAEIYQDMDYEIYVTQYRPVGAVLNGSSGRVHHFSWVYPTLLRTSIPVIPGPGYAKVEAEDYSGSYKVSIAATVDEGGGSMVRSTDHNDYVYYTNLNLGEGTNEFQLRYATPNTDGTVEFRVDGPDGPLLGSLLLPSTGSWTTYQTVSIPVTGAAGIKNVYMVFKKASSGSVADINWFSYTTHTTIEAENFSVQHGLTVSATSDTGGGGKLGKSDNGDYAGYSNVNFGPNGVSAIEVRYATTNTNATLELRSGGPTGTLLGSLLLPSTGSWDTYGTISIPVTGAVGVQDLYLVFKRPASGSVADVNWLRY</sequence>
<feature type="chain" id="PRO_5047265399" evidence="3">
    <location>
        <begin position="28"/>
        <end position="637"/>
    </location>
</feature>
<feature type="domain" description="CBM6" evidence="4">
    <location>
        <begin position="511"/>
        <end position="637"/>
    </location>
</feature>
<dbReference type="SMART" id="SM00606">
    <property type="entry name" value="CBD_IV"/>
    <property type="match status" value="2"/>
</dbReference>
<protein>
    <submittedName>
        <fullName evidence="5">Carbohydrate-binding protein</fullName>
    </submittedName>
</protein>
<evidence type="ECO:0000256" key="3">
    <source>
        <dbReference type="SAM" id="SignalP"/>
    </source>
</evidence>
<dbReference type="InterPro" id="IPR006584">
    <property type="entry name" value="Cellulose-bd_IV"/>
</dbReference>
<dbReference type="PROSITE" id="PS51175">
    <property type="entry name" value="CBM6"/>
    <property type="match status" value="2"/>
</dbReference>
<dbReference type="Pfam" id="PF03422">
    <property type="entry name" value="CBM_6"/>
    <property type="match status" value="2"/>
</dbReference>
<comment type="caution">
    <text evidence="5">The sequence shown here is derived from an EMBL/GenBank/DDBJ whole genome shotgun (WGS) entry which is preliminary data.</text>
</comment>
<evidence type="ECO:0000256" key="2">
    <source>
        <dbReference type="ARBA" id="ARBA00023239"/>
    </source>
</evidence>
<proteinExistence type="predicted"/>
<dbReference type="InterPro" id="IPR008979">
    <property type="entry name" value="Galactose-bd-like_sf"/>
</dbReference>
<name>A0ABW2FCY7_9BACL</name>
<accession>A0ABW2FCY7</accession>
<dbReference type="InterPro" id="IPR005084">
    <property type="entry name" value="CBM6"/>
</dbReference>
<dbReference type="EMBL" id="JBHTAI010000008">
    <property type="protein sequence ID" value="MFC7149790.1"/>
    <property type="molecule type" value="Genomic_DNA"/>
</dbReference>
<dbReference type="SUPFAM" id="SSF48230">
    <property type="entry name" value="Chondroitin AC/alginate lyase"/>
    <property type="match status" value="1"/>
</dbReference>
<organism evidence="5 6">
    <name type="scientific">Cohnella cellulosilytica</name>
    <dbReference type="NCBI Taxonomy" id="986710"/>
    <lineage>
        <taxon>Bacteria</taxon>
        <taxon>Bacillati</taxon>
        <taxon>Bacillota</taxon>
        <taxon>Bacilli</taxon>
        <taxon>Bacillales</taxon>
        <taxon>Paenibacillaceae</taxon>
        <taxon>Cohnella</taxon>
    </lineage>
</organism>
<gene>
    <name evidence="5" type="ORF">ACFQMJ_14795</name>
</gene>
<evidence type="ECO:0000313" key="6">
    <source>
        <dbReference type="Proteomes" id="UP001596378"/>
    </source>
</evidence>
<reference evidence="6" key="1">
    <citation type="journal article" date="2019" name="Int. J. Syst. Evol. Microbiol.">
        <title>The Global Catalogue of Microorganisms (GCM) 10K type strain sequencing project: providing services to taxonomists for standard genome sequencing and annotation.</title>
        <authorList>
            <consortium name="The Broad Institute Genomics Platform"/>
            <consortium name="The Broad Institute Genome Sequencing Center for Infectious Disease"/>
            <person name="Wu L."/>
            <person name="Ma J."/>
        </authorList>
    </citation>
    <scope>NUCLEOTIDE SEQUENCE [LARGE SCALE GENOMIC DNA]</scope>
    <source>
        <strain evidence="6">KCTC 12907</strain>
    </source>
</reference>
<dbReference type="InterPro" id="IPR008929">
    <property type="entry name" value="Chondroitin_lyas"/>
</dbReference>
<feature type="domain" description="CBM6" evidence="4">
    <location>
        <begin position="382"/>
        <end position="508"/>
    </location>
</feature>
<dbReference type="Gene3D" id="2.60.120.260">
    <property type="entry name" value="Galactose-binding domain-like"/>
    <property type="match status" value="2"/>
</dbReference>
<dbReference type="Pfam" id="PF05426">
    <property type="entry name" value="Alginate_lyase"/>
    <property type="match status" value="1"/>
</dbReference>
<dbReference type="CDD" id="cd04084">
    <property type="entry name" value="CBM6_xylanase-like"/>
    <property type="match status" value="2"/>
</dbReference>
<keyword evidence="6" id="KW-1185">Reference proteome</keyword>
<feature type="signal peptide" evidence="3">
    <location>
        <begin position="1"/>
        <end position="27"/>
    </location>
</feature>
<dbReference type="Gene3D" id="1.50.10.100">
    <property type="entry name" value="Chondroitin AC/alginate lyase"/>
    <property type="match status" value="1"/>
</dbReference>
<evidence type="ECO:0000313" key="5">
    <source>
        <dbReference type="EMBL" id="MFC7149790.1"/>
    </source>
</evidence>
<keyword evidence="1 3" id="KW-0732">Signal</keyword>
<dbReference type="InterPro" id="IPR008397">
    <property type="entry name" value="Alginate_lyase_dom"/>
</dbReference>